<proteinExistence type="predicted"/>
<dbReference type="Proteomes" id="UP001157418">
    <property type="component" value="Unassembled WGS sequence"/>
</dbReference>
<organism evidence="1 2">
    <name type="scientific">Lactuca virosa</name>
    <dbReference type="NCBI Taxonomy" id="75947"/>
    <lineage>
        <taxon>Eukaryota</taxon>
        <taxon>Viridiplantae</taxon>
        <taxon>Streptophyta</taxon>
        <taxon>Embryophyta</taxon>
        <taxon>Tracheophyta</taxon>
        <taxon>Spermatophyta</taxon>
        <taxon>Magnoliopsida</taxon>
        <taxon>eudicotyledons</taxon>
        <taxon>Gunneridae</taxon>
        <taxon>Pentapetalae</taxon>
        <taxon>asterids</taxon>
        <taxon>campanulids</taxon>
        <taxon>Asterales</taxon>
        <taxon>Asteraceae</taxon>
        <taxon>Cichorioideae</taxon>
        <taxon>Cichorieae</taxon>
        <taxon>Lactucinae</taxon>
        <taxon>Lactuca</taxon>
    </lineage>
</organism>
<evidence type="ECO:0000313" key="1">
    <source>
        <dbReference type="EMBL" id="CAH1417959.1"/>
    </source>
</evidence>
<name>A0AAU9LWG0_9ASTR</name>
<dbReference type="EMBL" id="CAKMRJ010000113">
    <property type="protein sequence ID" value="CAH1417959.1"/>
    <property type="molecule type" value="Genomic_DNA"/>
</dbReference>
<reference evidence="1 2" key="1">
    <citation type="submission" date="2022-01" db="EMBL/GenBank/DDBJ databases">
        <authorList>
            <person name="Xiong W."/>
            <person name="Schranz E."/>
        </authorList>
    </citation>
    <scope>NUCLEOTIDE SEQUENCE [LARGE SCALE GENOMIC DNA]</scope>
</reference>
<comment type="caution">
    <text evidence="1">The sequence shown here is derived from an EMBL/GenBank/DDBJ whole genome shotgun (WGS) entry which is preliminary data.</text>
</comment>
<dbReference type="AlphaFoldDB" id="A0AAU9LWG0"/>
<evidence type="ECO:0000313" key="2">
    <source>
        <dbReference type="Proteomes" id="UP001157418"/>
    </source>
</evidence>
<protein>
    <submittedName>
        <fullName evidence="1">Uncharacterized protein</fullName>
    </submittedName>
</protein>
<keyword evidence="2" id="KW-1185">Reference proteome</keyword>
<accession>A0AAU9LWG0</accession>
<sequence length="125" mass="14371">MEMEMDENPATHLTKARALTRIEPGNSKNTKANFVSELRTLLLSSSISLRIRCFPAKPSLSSTYPKWLDRTPQFAAFDRRLHPPIPSPPTADYTANLPWKIPIQLLHSWSLQTPKYNNFRKHLQS</sequence>
<gene>
    <name evidence="1" type="ORF">LVIROSA_LOCUS5589</name>
</gene>